<protein>
    <submittedName>
        <fullName evidence="8">YkvA family protein</fullName>
    </submittedName>
</protein>
<evidence type="ECO:0000313" key="8">
    <source>
        <dbReference type="EMBL" id="MCZ3371402.1"/>
    </source>
</evidence>
<organism evidence="8">
    <name type="scientific">Methanobacterium veterum</name>
    <dbReference type="NCBI Taxonomy" id="408577"/>
    <lineage>
        <taxon>Archaea</taxon>
        <taxon>Methanobacteriati</taxon>
        <taxon>Methanobacteriota</taxon>
        <taxon>Methanomada group</taxon>
        <taxon>Methanobacteria</taxon>
        <taxon>Methanobacteriales</taxon>
        <taxon>Methanobacteriaceae</taxon>
        <taxon>Methanobacterium</taxon>
    </lineage>
</organism>
<keyword evidence="3 5" id="KW-1133">Transmembrane helix</keyword>
<dbReference type="Pfam" id="PF06803">
    <property type="entry name" value="DUF1232"/>
    <property type="match status" value="1"/>
</dbReference>
<feature type="transmembrane region" description="Helical" evidence="5">
    <location>
        <begin position="102"/>
        <end position="123"/>
    </location>
</feature>
<dbReference type="AlphaFoldDB" id="A0A9E5DML2"/>
<evidence type="ECO:0000313" key="7">
    <source>
        <dbReference type="EMBL" id="MCZ3365937.1"/>
    </source>
</evidence>
<evidence type="ECO:0000256" key="4">
    <source>
        <dbReference type="ARBA" id="ARBA00023136"/>
    </source>
</evidence>
<evidence type="ECO:0000256" key="3">
    <source>
        <dbReference type="ARBA" id="ARBA00022989"/>
    </source>
</evidence>
<dbReference type="GO" id="GO:0012505">
    <property type="term" value="C:endomembrane system"/>
    <property type="evidence" value="ECO:0007669"/>
    <property type="project" value="UniProtKB-SubCell"/>
</dbReference>
<evidence type="ECO:0000256" key="1">
    <source>
        <dbReference type="ARBA" id="ARBA00004127"/>
    </source>
</evidence>
<evidence type="ECO:0000259" key="6">
    <source>
        <dbReference type="Pfam" id="PF06803"/>
    </source>
</evidence>
<evidence type="ECO:0000313" key="9">
    <source>
        <dbReference type="Proteomes" id="UP001068021"/>
    </source>
</evidence>
<evidence type="ECO:0000256" key="5">
    <source>
        <dbReference type="SAM" id="Phobius"/>
    </source>
</evidence>
<comment type="caution">
    <text evidence="8">The sequence shown here is derived from an EMBL/GenBank/DDBJ whole genome shotgun (WGS) entry which is preliminary data.</text>
</comment>
<dbReference type="InterPro" id="IPR010652">
    <property type="entry name" value="DUF1232"/>
</dbReference>
<evidence type="ECO:0000256" key="2">
    <source>
        <dbReference type="ARBA" id="ARBA00022692"/>
    </source>
</evidence>
<dbReference type="Proteomes" id="UP001074446">
    <property type="component" value="Unassembled WGS sequence"/>
</dbReference>
<name>A0A9E5DML2_9EURY</name>
<dbReference type="EMBL" id="JAPVES010000024">
    <property type="protein sequence ID" value="MCZ3371402.1"/>
    <property type="molecule type" value="Genomic_DNA"/>
</dbReference>
<comment type="subcellular location">
    <subcellularLocation>
        <location evidence="1">Endomembrane system</location>
        <topology evidence="1">Multi-pass membrane protein</topology>
    </subcellularLocation>
</comment>
<dbReference type="Proteomes" id="UP001068021">
    <property type="component" value="Unassembled WGS sequence"/>
</dbReference>
<feature type="transmembrane region" description="Helical" evidence="5">
    <location>
        <begin position="30"/>
        <end position="47"/>
    </location>
</feature>
<sequence>MFKNWKSMAEKFEIETYALYLAYKDPKVPLHIKVVILLVITYLLSPIDLIPDFIPLLGYIDDFLLITAGIPILLKMVPKEIMDEYRESAKIKFSEGIPKSRFAALIIVLIWVLAAVIILNFVIKFI</sequence>
<keyword evidence="2 5" id="KW-0812">Transmembrane</keyword>
<gene>
    <name evidence="8" type="ORF">O3H35_02005</name>
    <name evidence="7" type="ORF">O3H54_08585</name>
</gene>
<accession>A0A9E5DML2</accession>
<feature type="domain" description="DUF1232" evidence="6">
    <location>
        <begin position="33"/>
        <end position="67"/>
    </location>
</feature>
<keyword evidence="9" id="KW-1185">Reference proteome</keyword>
<dbReference type="RefSeq" id="WP_048081774.1">
    <property type="nucleotide sequence ID" value="NZ_JAPVER010000020.1"/>
</dbReference>
<reference evidence="8" key="1">
    <citation type="submission" date="2022-12" db="EMBL/GenBank/DDBJ databases">
        <title>Reclassification of two methanogenic archaea species isolated from the Kolyma lowland permafrost.</title>
        <authorList>
            <person name="Trubitsyn V.E."/>
            <person name="Rivkina E.M."/>
            <person name="Shcherbakova V.A."/>
        </authorList>
    </citation>
    <scope>NUCLEOTIDE SEQUENCE</scope>
    <source>
        <strain evidence="7">M2</strain>
        <strain evidence="8">MK4</strain>
    </source>
</reference>
<keyword evidence="4 5" id="KW-0472">Membrane</keyword>
<dbReference type="EMBL" id="JAPVER010000020">
    <property type="protein sequence ID" value="MCZ3365937.1"/>
    <property type="molecule type" value="Genomic_DNA"/>
</dbReference>
<proteinExistence type="predicted"/>